<dbReference type="EMBL" id="JAUSZV010000005">
    <property type="protein sequence ID" value="MDQ0907233.1"/>
    <property type="molecule type" value="Genomic_DNA"/>
</dbReference>
<sequence>MLPVDSVLSLAGKSKLSLLGLGFHVSSKQFDVSSDVTEPSGLATTCDVDGVVISIETASGAHNAYGFYSFQRDQDSFPVPLDAGWQGFMVTDEDEATASVLLSCKTWTPEKGSGILVAGESPYGSGATQAIRLELARTVTGAARRAAEKTGCAAEPGDSGKLTAPVAEATTVLASDATGTCKGMTSVKKVRETAAGTSPAEECLLVGGLQLAAAYGPFSDPSQAVVNGPYGGHDTPSGTDEYTAWTSATCQGALGVGYYRASPLEGSDRRFTTDPLTREERADLEHFAALSAARHGCSTPAGGTS</sequence>
<name>A0AAW8FCC9_9ACTN</name>
<accession>A0AAW8FCC9</accession>
<proteinExistence type="predicted"/>
<comment type="caution">
    <text evidence="1">The sequence shown here is derived from an EMBL/GenBank/DDBJ whole genome shotgun (WGS) entry which is preliminary data.</text>
</comment>
<evidence type="ECO:0000313" key="1">
    <source>
        <dbReference type="EMBL" id="MDQ0907233.1"/>
    </source>
</evidence>
<dbReference type="AlphaFoldDB" id="A0AAW8FCC9"/>
<dbReference type="Proteomes" id="UP001234216">
    <property type="component" value="Unassembled WGS sequence"/>
</dbReference>
<reference evidence="1" key="1">
    <citation type="submission" date="2023-07" db="EMBL/GenBank/DDBJ databases">
        <title>Comparative genomics of wheat-associated soil bacteria to identify genetic determinants of phenazine resistance.</title>
        <authorList>
            <person name="Mouncey N."/>
        </authorList>
    </citation>
    <scope>NUCLEOTIDE SEQUENCE</scope>
    <source>
        <strain evidence="1">V4I22</strain>
    </source>
</reference>
<dbReference type="RefSeq" id="WP_306975659.1">
    <property type="nucleotide sequence ID" value="NZ_JAUSZV010000005.1"/>
</dbReference>
<protein>
    <submittedName>
        <fullName evidence="1">Uncharacterized protein</fullName>
    </submittedName>
</protein>
<evidence type="ECO:0000313" key="2">
    <source>
        <dbReference type="Proteomes" id="UP001234216"/>
    </source>
</evidence>
<gene>
    <name evidence="1" type="ORF">QFZ22_003218</name>
</gene>
<organism evidence="1 2">
    <name type="scientific">Streptomyces canus</name>
    <dbReference type="NCBI Taxonomy" id="58343"/>
    <lineage>
        <taxon>Bacteria</taxon>
        <taxon>Bacillati</taxon>
        <taxon>Actinomycetota</taxon>
        <taxon>Actinomycetes</taxon>
        <taxon>Kitasatosporales</taxon>
        <taxon>Streptomycetaceae</taxon>
        <taxon>Streptomyces</taxon>
        <taxon>Streptomyces aurantiacus group</taxon>
    </lineage>
</organism>